<dbReference type="SUPFAM" id="SSF64518">
    <property type="entry name" value="Phase 1 flagellin"/>
    <property type="match status" value="1"/>
</dbReference>
<gene>
    <name evidence="6" type="ORF">SAMN02745775_11345</name>
</gene>
<dbReference type="EMBL" id="FOSQ01000013">
    <property type="protein sequence ID" value="SFK98536.1"/>
    <property type="molecule type" value="Genomic_DNA"/>
</dbReference>
<dbReference type="AlphaFoldDB" id="A0A1I4E2H7"/>
<reference evidence="6 7" key="1">
    <citation type="submission" date="2016-10" db="EMBL/GenBank/DDBJ databases">
        <authorList>
            <person name="de Groot N.N."/>
        </authorList>
    </citation>
    <scope>NUCLEOTIDE SEQUENCE [LARGE SCALE GENOMIC DNA]</scope>
    <source>
        <strain evidence="6 7">DSM 19981</strain>
    </source>
</reference>
<comment type="function">
    <text evidence="3">Flagellin is the subunit protein which polymerizes to form the filaments of bacterial flagella.</text>
</comment>
<dbReference type="PANTHER" id="PTHR42792">
    <property type="entry name" value="FLAGELLIN"/>
    <property type="match status" value="1"/>
</dbReference>
<dbReference type="RefSeq" id="WP_175534134.1">
    <property type="nucleotide sequence ID" value="NZ_FOSQ01000013.1"/>
</dbReference>
<feature type="domain" description="Flagellin C-terminal" evidence="5">
    <location>
        <begin position="311"/>
        <end position="395"/>
    </location>
</feature>
<dbReference type="Pfam" id="PF00700">
    <property type="entry name" value="Flagellin_C"/>
    <property type="match status" value="1"/>
</dbReference>
<keyword evidence="6" id="KW-0969">Cilium</keyword>
<evidence type="ECO:0000259" key="4">
    <source>
        <dbReference type="Pfam" id="PF00669"/>
    </source>
</evidence>
<keyword evidence="2 3" id="KW-0975">Bacterial flagellum</keyword>
<organism evidence="6 7">
    <name type="scientific">Falsiroseomonas stagni DSM 19981</name>
    <dbReference type="NCBI Taxonomy" id="1123062"/>
    <lineage>
        <taxon>Bacteria</taxon>
        <taxon>Pseudomonadati</taxon>
        <taxon>Pseudomonadota</taxon>
        <taxon>Alphaproteobacteria</taxon>
        <taxon>Acetobacterales</taxon>
        <taxon>Roseomonadaceae</taxon>
        <taxon>Falsiroseomonas</taxon>
    </lineage>
</organism>
<dbReference type="GO" id="GO:0005198">
    <property type="term" value="F:structural molecule activity"/>
    <property type="evidence" value="ECO:0007669"/>
    <property type="project" value="UniProtKB-UniRule"/>
</dbReference>
<comment type="subcellular location">
    <subcellularLocation>
        <location evidence="3">Secreted</location>
    </subcellularLocation>
    <subcellularLocation>
        <location evidence="3">Bacterial flagellum</location>
    </subcellularLocation>
</comment>
<evidence type="ECO:0000313" key="6">
    <source>
        <dbReference type="EMBL" id="SFK98536.1"/>
    </source>
</evidence>
<comment type="similarity">
    <text evidence="1 3">Belongs to the bacterial flagellin family.</text>
</comment>
<accession>A0A1I4E2H7</accession>
<evidence type="ECO:0000259" key="5">
    <source>
        <dbReference type="Pfam" id="PF00700"/>
    </source>
</evidence>
<dbReference type="PRINTS" id="PR00207">
    <property type="entry name" value="FLAGELLIN"/>
</dbReference>
<evidence type="ECO:0000256" key="3">
    <source>
        <dbReference type="RuleBase" id="RU362073"/>
    </source>
</evidence>
<dbReference type="Proteomes" id="UP000199473">
    <property type="component" value="Unassembled WGS sequence"/>
</dbReference>
<dbReference type="InterPro" id="IPR001029">
    <property type="entry name" value="Flagellin_N"/>
</dbReference>
<dbReference type="Pfam" id="PF00669">
    <property type="entry name" value="Flagellin_N"/>
    <property type="match status" value="1"/>
</dbReference>
<dbReference type="GO" id="GO:0009288">
    <property type="term" value="C:bacterial-type flagellum"/>
    <property type="evidence" value="ECO:0007669"/>
    <property type="project" value="UniProtKB-SubCell"/>
</dbReference>
<dbReference type="STRING" id="1123062.SAMN02745775_11345"/>
<sequence>MSSVNTNAAAMAAIRSLNNIGKDMGKTQQRIETNLRISKADDDPAVFAISQNMRADLNGMTAVKDSLKFGKSALTVARDAATQISDELGRLKQTMTQGQQQGLDADQINNQITNALQNIDAFARSATFNGVNLLVNGLTVDGVTNTSVDIVRDIQGSVTSVQGTDSTAAGLDLTGLSVTSAARTVTFDDTLAPANGEVLTVTVQRDLDNDPATALEDVDLVFEFSDGTAALGTTPDPNVRVYDVQFEATDSPLTRITALITRMKEAGLDAGLNNEGELYIRGNSEDVTTDITGATVEAAPAAGTGQDEAIALVEGAIDLMGTRLANLGANIRQVDGLTTFTTQLNDSIKEGLGALVDADLAEESARLTSLQTKQQLATQSLSIANEQSQSLLSLFR</sequence>
<dbReference type="InterPro" id="IPR046358">
    <property type="entry name" value="Flagellin_C"/>
</dbReference>
<evidence type="ECO:0000313" key="7">
    <source>
        <dbReference type="Proteomes" id="UP000199473"/>
    </source>
</evidence>
<dbReference type="Gene3D" id="1.20.1330.10">
    <property type="entry name" value="f41 fragment of flagellin, N-terminal domain"/>
    <property type="match status" value="1"/>
</dbReference>
<keyword evidence="6" id="KW-0966">Cell projection</keyword>
<keyword evidence="6" id="KW-0282">Flagellum</keyword>
<feature type="domain" description="Flagellin N-terminal" evidence="4">
    <location>
        <begin position="4"/>
        <end position="134"/>
    </location>
</feature>
<evidence type="ECO:0000256" key="2">
    <source>
        <dbReference type="ARBA" id="ARBA00023143"/>
    </source>
</evidence>
<name>A0A1I4E2H7_9PROT</name>
<keyword evidence="7" id="KW-1185">Reference proteome</keyword>
<dbReference type="InterPro" id="IPR001492">
    <property type="entry name" value="Flagellin"/>
</dbReference>
<dbReference type="GO" id="GO:0005576">
    <property type="term" value="C:extracellular region"/>
    <property type="evidence" value="ECO:0007669"/>
    <property type="project" value="UniProtKB-SubCell"/>
</dbReference>
<proteinExistence type="inferred from homology"/>
<dbReference type="PANTHER" id="PTHR42792:SF2">
    <property type="entry name" value="FLAGELLIN"/>
    <property type="match status" value="1"/>
</dbReference>
<protein>
    <recommendedName>
        <fullName evidence="3">Flagellin</fullName>
    </recommendedName>
</protein>
<evidence type="ECO:0000256" key="1">
    <source>
        <dbReference type="ARBA" id="ARBA00005709"/>
    </source>
</evidence>
<keyword evidence="3" id="KW-0964">Secreted</keyword>